<dbReference type="InterPro" id="IPR036907">
    <property type="entry name" value="5'-Nucleotdase_C_sf"/>
</dbReference>
<gene>
    <name evidence="6" type="ORF">C0Q70_19425</name>
</gene>
<keyword evidence="3" id="KW-0378">Hydrolase</keyword>
<dbReference type="InterPro" id="IPR008334">
    <property type="entry name" value="5'-Nucleotdase_C"/>
</dbReference>
<evidence type="ECO:0000256" key="1">
    <source>
        <dbReference type="ARBA" id="ARBA00006654"/>
    </source>
</evidence>
<evidence type="ECO:0000313" key="6">
    <source>
        <dbReference type="EMBL" id="PVD21254.1"/>
    </source>
</evidence>
<protein>
    <recommendedName>
        <fullName evidence="8">5'-Nucleotidase C-terminal domain-containing protein</fullName>
    </recommendedName>
</protein>
<dbReference type="AlphaFoldDB" id="A0A2T7NJA7"/>
<accession>A0A2T7NJA7</accession>
<dbReference type="Proteomes" id="UP000245119">
    <property type="component" value="Linkage Group LG12"/>
</dbReference>
<evidence type="ECO:0008006" key="8">
    <source>
        <dbReference type="Google" id="ProtNLM"/>
    </source>
</evidence>
<comment type="similarity">
    <text evidence="1 3">Belongs to the 5'-nucleotidase family.</text>
</comment>
<dbReference type="SUPFAM" id="SSF56300">
    <property type="entry name" value="Metallo-dependent phosphatases"/>
    <property type="match status" value="1"/>
</dbReference>
<organism evidence="6 7">
    <name type="scientific">Pomacea canaliculata</name>
    <name type="common">Golden apple snail</name>
    <dbReference type="NCBI Taxonomy" id="400727"/>
    <lineage>
        <taxon>Eukaryota</taxon>
        <taxon>Metazoa</taxon>
        <taxon>Spiralia</taxon>
        <taxon>Lophotrochozoa</taxon>
        <taxon>Mollusca</taxon>
        <taxon>Gastropoda</taxon>
        <taxon>Caenogastropoda</taxon>
        <taxon>Architaenioglossa</taxon>
        <taxon>Ampullarioidea</taxon>
        <taxon>Ampullariidae</taxon>
        <taxon>Pomacea</taxon>
    </lineage>
</organism>
<dbReference type="InterPro" id="IPR029052">
    <property type="entry name" value="Metallo-depent_PP-like"/>
</dbReference>
<dbReference type="InterPro" id="IPR041821">
    <property type="entry name" value="CG11883_N"/>
</dbReference>
<dbReference type="PANTHER" id="PTHR11575">
    <property type="entry name" value="5'-NUCLEOTIDASE-RELATED"/>
    <property type="match status" value="1"/>
</dbReference>
<dbReference type="Pfam" id="PF00149">
    <property type="entry name" value="Metallophos"/>
    <property type="match status" value="1"/>
</dbReference>
<name>A0A2T7NJA7_POMCA</name>
<dbReference type="GO" id="GO:0009166">
    <property type="term" value="P:nucleotide catabolic process"/>
    <property type="evidence" value="ECO:0007669"/>
    <property type="project" value="InterPro"/>
</dbReference>
<keyword evidence="7" id="KW-1185">Reference proteome</keyword>
<dbReference type="GO" id="GO:0000166">
    <property type="term" value="F:nucleotide binding"/>
    <property type="evidence" value="ECO:0007669"/>
    <property type="project" value="UniProtKB-KW"/>
</dbReference>
<dbReference type="InterPro" id="IPR004843">
    <property type="entry name" value="Calcineurin-like_PHP"/>
</dbReference>
<dbReference type="Pfam" id="PF02872">
    <property type="entry name" value="5_nucleotid_C"/>
    <property type="match status" value="1"/>
</dbReference>
<dbReference type="Gene3D" id="3.60.21.10">
    <property type="match status" value="1"/>
</dbReference>
<dbReference type="EMBL" id="PZQS01000012">
    <property type="protein sequence ID" value="PVD21254.1"/>
    <property type="molecule type" value="Genomic_DNA"/>
</dbReference>
<dbReference type="InterPro" id="IPR006179">
    <property type="entry name" value="5_nucleotidase/apyrase"/>
</dbReference>
<reference evidence="6 7" key="1">
    <citation type="submission" date="2018-04" db="EMBL/GenBank/DDBJ databases">
        <title>The genome of golden apple snail Pomacea canaliculata provides insight into stress tolerance and invasive adaptation.</title>
        <authorList>
            <person name="Liu C."/>
            <person name="Liu B."/>
            <person name="Ren Y."/>
            <person name="Zhang Y."/>
            <person name="Wang H."/>
            <person name="Li S."/>
            <person name="Jiang F."/>
            <person name="Yin L."/>
            <person name="Zhang G."/>
            <person name="Qian W."/>
            <person name="Fan W."/>
        </authorList>
    </citation>
    <scope>NUCLEOTIDE SEQUENCE [LARGE SCALE GENOMIC DNA]</scope>
    <source>
        <strain evidence="6">SZHN2017</strain>
        <tissue evidence="6">Muscle</tissue>
    </source>
</reference>
<sequence>MASLTILHFNDVYNIEGQTDEPAGGAARLAAYVKSCKHLDPLVLFSGDALNPSLMSIFLKGEQMIPVLNEIGVKCAVYGNHDFDFGVDHLEDIAEQTTFPWLLSNIKDNVNEEPLARGEITCVLQHNGIKLGIIGLVEEEWIATLSTVDSDDITFLDFVDEGRRLACDLKEQGADIVIALTHMRWPNDEKLAENVPEIDIVLGGHDHDFDIRQVNGRYVLKSGTDFRNLSKLTLMQNCSGWDVSIERVDLTSDYPEDAEMKELVNKMLSKVDDKMDTYLGTLGVDMDGRFGSVRTMETNLGNFITDIMLTATNAEVALLNSGTLRSDRIHRKGDFRLRDLLTILPLPDPLVVIQVSGMQLLGALENGVSQYPRKEGRFPQVAGVSFGFDPTKPPGHRVPVYGVRVQGECLDLDKCYRVVTKEYLATGHDGYDVFRECEWLVNDEQCPALSTAVQNYFESVQIYQGIKECKSGHRQPLVPVIMKDRLVRQASVEHPDRPHHLVRQESIHDAEAESSYLSPHVEGRIFILTEETCEAMQQMVSPTVLHHNLSIIKEASSARSLESLENIH</sequence>
<dbReference type="PRINTS" id="PR01607">
    <property type="entry name" value="APYRASEFAMLY"/>
</dbReference>
<dbReference type="GO" id="GO:0016787">
    <property type="term" value="F:hydrolase activity"/>
    <property type="evidence" value="ECO:0007669"/>
    <property type="project" value="UniProtKB-KW"/>
</dbReference>
<evidence type="ECO:0000259" key="5">
    <source>
        <dbReference type="Pfam" id="PF02872"/>
    </source>
</evidence>
<dbReference type="CDD" id="cd07406">
    <property type="entry name" value="MPP_CG11883_N"/>
    <property type="match status" value="1"/>
</dbReference>
<evidence type="ECO:0000313" key="7">
    <source>
        <dbReference type="Proteomes" id="UP000245119"/>
    </source>
</evidence>
<comment type="caution">
    <text evidence="6">The sequence shown here is derived from an EMBL/GenBank/DDBJ whole genome shotgun (WGS) entry which is preliminary data.</text>
</comment>
<evidence type="ECO:0000256" key="3">
    <source>
        <dbReference type="RuleBase" id="RU362119"/>
    </source>
</evidence>
<dbReference type="PANTHER" id="PTHR11575:SF48">
    <property type="entry name" value="5'-NUCLEOTIDASE"/>
    <property type="match status" value="1"/>
</dbReference>
<evidence type="ECO:0000259" key="4">
    <source>
        <dbReference type="Pfam" id="PF00149"/>
    </source>
</evidence>
<proteinExistence type="inferred from homology"/>
<dbReference type="Gene3D" id="3.90.780.10">
    <property type="entry name" value="5'-Nucleotidase, C-terminal domain"/>
    <property type="match status" value="1"/>
</dbReference>
<feature type="domain" description="5'-Nucleotidase C-terminal" evidence="5">
    <location>
        <begin position="288"/>
        <end position="435"/>
    </location>
</feature>
<dbReference type="STRING" id="400727.A0A2T7NJA7"/>
<feature type="domain" description="Calcineurin-like phosphoesterase" evidence="4">
    <location>
        <begin position="5"/>
        <end position="208"/>
    </location>
</feature>
<dbReference type="SUPFAM" id="SSF55816">
    <property type="entry name" value="5'-nucleotidase (syn. UDP-sugar hydrolase), C-terminal domain"/>
    <property type="match status" value="1"/>
</dbReference>
<evidence type="ECO:0000256" key="2">
    <source>
        <dbReference type="ARBA" id="ARBA00022729"/>
    </source>
</evidence>
<dbReference type="OrthoDB" id="10252235at2759"/>
<keyword evidence="3" id="KW-0547">Nucleotide-binding</keyword>
<keyword evidence="2" id="KW-0732">Signal</keyword>
<dbReference type="OMA" id="GETWYDF"/>